<dbReference type="InterPro" id="IPR056886">
    <property type="entry name" value="NPHP3_ab_dom"/>
</dbReference>
<evidence type="ECO:0000313" key="16">
    <source>
        <dbReference type="RefSeq" id="XP_006814575.1"/>
    </source>
</evidence>
<feature type="repeat" description="TPR" evidence="9">
    <location>
        <begin position="708"/>
        <end position="741"/>
    </location>
</feature>
<dbReference type="GeneID" id="102809027"/>
<dbReference type="PANTHER" id="PTHR45641:SF19">
    <property type="entry name" value="NEPHROCYSTIN-3"/>
    <property type="match status" value="1"/>
</dbReference>
<dbReference type="PROSITE" id="PS50005">
    <property type="entry name" value="TPR"/>
    <property type="match status" value="5"/>
</dbReference>
<evidence type="ECO:0000259" key="11">
    <source>
        <dbReference type="Pfam" id="PF24883"/>
    </source>
</evidence>
<evidence type="ECO:0000256" key="10">
    <source>
        <dbReference type="SAM" id="Coils"/>
    </source>
</evidence>
<keyword evidence="7" id="KW-0966">Cell projection</keyword>
<dbReference type="SUPFAM" id="SSF48452">
    <property type="entry name" value="TPR-like"/>
    <property type="match status" value="2"/>
</dbReference>
<dbReference type="InterPro" id="IPR056885">
    <property type="entry name" value="TPR_NPHP3"/>
</dbReference>
<feature type="coiled-coil region" evidence="10">
    <location>
        <begin position="81"/>
        <end position="119"/>
    </location>
</feature>
<feature type="domain" description="Nephrocystin-3 alpha-beta" evidence="14">
    <location>
        <begin position="150"/>
        <end position="223"/>
    </location>
</feature>
<evidence type="ECO:0000256" key="9">
    <source>
        <dbReference type="PROSITE-ProRule" id="PRU00339"/>
    </source>
</evidence>
<dbReference type="InterPro" id="IPR019734">
    <property type="entry name" value="TPR_rpt"/>
</dbReference>
<evidence type="ECO:0000256" key="5">
    <source>
        <dbReference type="ARBA" id="ARBA00023054"/>
    </source>
</evidence>
<evidence type="ECO:0000259" key="13">
    <source>
        <dbReference type="Pfam" id="PF24885"/>
    </source>
</evidence>
<dbReference type="Pfam" id="PF24885">
    <property type="entry name" value="TPR_NPHP3"/>
    <property type="match status" value="1"/>
</dbReference>
<keyword evidence="2" id="KW-0879">Wnt signaling pathway</keyword>
<comment type="subcellular location">
    <subcellularLocation>
        <location evidence="1">Cell projection</location>
        <location evidence="1">Cilium</location>
    </subcellularLocation>
</comment>
<evidence type="ECO:0000256" key="3">
    <source>
        <dbReference type="ARBA" id="ARBA00022737"/>
    </source>
</evidence>
<feature type="repeat" description="TPR" evidence="9">
    <location>
        <begin position="957"/>
        <end position="990"/>
    </location>
</feature>
<dbReference type="SUPFAM" id="SSF52540">
    <property type="entry name" value="P-loop containing nucleoside triphosphate hydrolases"/>
    <property type="match status" value="1"/>
</dbReference>
<proteinExistence type="predicted"/>
<evidence type="ECO:0000256" key="8">
    <source>
        <dbReference type="ARBA" id="ARBA00040387"/>
    </source>
</evidence>
<dbReference type="PANTHER" id="PTHR45641">
    <property type="entry name" value="TETRATRICOPEPTIDE REPEAT PROTEIN (AFU_ORTHOLOGUE AFUA_6G03870)"/>
    <property type="match status" value="1"/>
</dbReference>
<dbReference type="Pfam" id="PF24883">
    <property type="entry name" value="NPHP3_N"/>
    <property type="match status" value="1"/>
</dbReference>
<dbReference type="InterPro" id="IPR027417">
    <property type="entry name" value="P-loop_NTPase"/>
</dbReference>
<feature type="domain" description="Nephrocystin-3 TPR-repeats region" evidence="13">
    <location>
        <begin position="610"/>
        <end position="809"/>
    </location>
</feature>
<dbReference type="Pfam" id="PF25022">
    <property type="entry name" value="NPHP3"/>
    <property type="match status" value="1"/>
</dbReference>
<dbReference type="Gene3D" id="3.40.50.300">
    <property type="entry name" value="P-loop containing nucleotide triphosphate hydrolases"/>
    <property type="match status" value="1"/>
</dbReference>
<name>A0ABM0M3I4_SACKO</name>
<dbReference type="Pfam" id="PF24884">
    <property type="entry name" value="NPHP3_hel"/>
    <property type="match status" value="1"/>
</dbReference>
<dbReference type="Pfam" id="PF13424">
    <property type="entry name" value="TPR_12"/>
    <property type="match status" value="2"/>
</dbReference>
<evidence type="ECO:0000256" key="2">
    <source>
        <dbReference type="ARBA" id="ARBA00022687"/>
    </source>
</evidence>
<dbReference type="InterPro" id="IPR056884">
    <property type="entry name" value="NPHP3-like_N"/>
</dbReference>
<feature type="repeat" description="TPR" evidence="9">
    <location>
        <begin position="873"/>
        <end position="906"/>
    </location>
</feature>
<keyword evidence="3" id="KW-0677">Repeat</keyword>
<keyword evidence="15" id="KW-1185">Reference proteome</keyword>
<feature type="domain" description="Nephrocystin 3-like N-terminal" evidence="11">
    <location>
        <begin position="289"/>
        <end position="403"/>
    </location>
</feature>
<reference evidence="16" key="1">
    <citation type="submission" date="2025-08" db="UniProtKB">
        <authorList>
            <consortium name="RefSeq"/>
        </authorList>
    </citation>
    <scope>IDENTIFICATION</scope>
    <source>
        <tissue evidence="16">Testes</tissue>
    </source>
</reference>
<accession>A0ABM0M3I4</accession>
<gene>
    <name evidence="16" type="primary">LOC102809027</name>
</gene>
<dbReference type="InterPro" id="IPR011990">
    <property type="entry name" value="TPR-like_helical_dom_sf"/>
</dbReference>
<feature type="repeat" description="TPR" evidence="9">
    <location>
        <begin position="915"/>
        <end position="948"/>
    </location>
</feature>
<evidence type="ECO:0000256" key="1">
    <source>
        <dbReference type="ARBA" id="ARBA00004138"/>
    </source>
</evidence>
<evidence type="ECO:0000313" key="15">
    <source>
        <dbReference type="Proteomes" id="UP000694865"/>
    </source>
</evidence>
<feature type="domain" description="Nephrocystin 3 helical" evidence="12">
    <location>
        <begin position="438"/>
        <end position="597"/>
    </location>
</feature>
<organism evidence="15 16">
    <name type="scientific">Saccoglossus kowalevskii</name>
    <name type="common">Acorn worm</name>
    <dbReference type="NCBI Taxonomy" id="10224"/>
    <lineage>
        <taxon>Eukaryota</taxon>
        <taxon>Metazoa</taxon>
        <taxon>Hemichordata</taxon>
        <taxon>Enteropneusta</taxon>
        <taxon>Harrimaniidae</taxon>
        <taxon>Saccoglossus</taxon>
    </lineage>
</organism>
<keyword evidence="5 10" id="KW-0175">Coiled coil</keyword>
<dbReference type="Gene3D" id="1.25.40.10">
    <property type="entry name" value="Tetratricopeptide repeat domain"/>
    <property type="match status" value="2"/>
</dbReference>
<dbReference type="SMART" id="SM00028">
    <property type="entry name" value="TPR"/>
    <property type="match status" value="7"/>
</dbReference>
<dbReference type="RefSeq" id="XP_006814575.1">
    <property type="nucleotide sequence ID" value="XM_006814512.1"/>
</dbReference>
<protein>
    <recommendedName>
        <fullName evidence="8">Nephrocystin-3</fullName>
    </recommendedName>
</protein>
<evidence type="ECO:0000259" key="12">
    <source>
        <dbReference type="Pfam" id="PF24884"/>
    </source>
</evidence>
<sequence length="1024" mass="116434">MGTGSSFMQEEDGDLISDNGVIKRIPIEVKPRRTLRGSIRNGPSFIRRNKGSSLRSALSVDLENTEVEKIRKEFEMYKISNQNETSELQKKQQKLESENRRLRAELQALQKTCAKLRYERDMALDAEYQALQRAATFENERDKVQRQFKVRDPNKLSMLLLYTSWEGLQHELCKSRQGEAQQLKNMVKESGKAKVIDNYENPLRGTKQAYVELERIVKLELGIELTESKDEGYNEDIDSCSGTYWDSHNDYEHLEAFSRASFATCDLGSEKHYGQLNDYVSAAGPLPPLLISGSPGSGKSLLLAKWISTLNNKHASTLVLYHFVGGQQTISADPVHMTRRLTAQLMQHVTTPPPLTCDPSRLLEEFPKWLEKVSARLPGGVVLAIDAIDNLQNAETNLKWLLDPLAVDTRVVVSVDMDNCPSAWRSWPTIHLEPFSSKQVKELLLALSGVFNFKLSSEHESRILAHCRTPSTRNPLYLNVLMDEMVKGCSSKTVKERLDACLKYPDVVELYRHVMESLEIQREDATRKGMFKKVMQFIYASRNGLSECEIMKILPDLTWSFWSPINFTLQDRHILTCKSGLLTFEHEQAREAVQLSYCSGIFQKELLFARKKLIDFYSMSLQPGLITWRVVDELPWLIQSTSNKEELTKCISNLCVFRKLYTRGRCAELIRYWQYVGADKTTMATAYLNTIKKCEEMIGGLITLPRIAEIYETLGRFLKDLGLLKEAIAPLQKALEIYESLDPDHPSVAGALYQLAGLHAQWNKFVTAEALYKQSLEISENAYGCDHQNVAKILDAMVVLYQKQEKTAEAYFKKALDMRVSVSGCDHTDVAQSLNNLAALYNDRKEYSKAEPLYERALEIRQKSYPVDHPSVASTIKHLAVLYKKQGKFGKAEPLYRQAVGIREKSFGVAHPSVATALVNLAVLYCEQNKQDEALPLYERALHIYEDTLGANHVRVAETLRNLAVLRYEQSDFETAAKLYKRSTEIKEMEQAFGNKAPSRKSSIGGVSTVRNLLSPHLYYAEQQ</sequence>
<keyword evidence="6" id="KW-0969">Cilium</keyword>
<evidence type="ECO:0000256" key="4">
    <source>
        <dbReference type="ARBA" id="ARBA00022803"/>
    </source>
</evidence>
<evidence type="ECO:0000259" key="14">
    <source>
        <dbReference type="Pfam" id="PF25022"/>
    </source>
</evidence>
<evidence type="ECO:0000256" key="7">
    <source>
        <dbReference type="ARBA" id="ARBA00023273"/>
    </source>
</evidence>
<dbReference type="Proteomes" id="UP000694865">
    <property type="component" value="Unplaced"/>
</dbReference>
<dbReference type="InterPro" id="IPR056883">
    <property type="entry name" value="NPHP3_hel"/>
</dbReference>
<keyword evidence="4 9" id="KW-0802">TPR repeat</keyword>
<feature type="repeat" description="TPR" evidence="9">
    <location>
        <begin position="831"/>
        <end position="864"/>
    </location>
</feature>
<evidence type="ECO:0000256" key="6">
    <source>
        <dbReference type="ARBA" id="ARBA00023069"/>
    </source>
</evidence>